<evidence type="ECO:0000313" key="1">
    <source>
        <dbReference type="EMBL" id="TGZ82734.1"/>
    </source>
</evidence>
<proteinExistence type="predicted"/>
<dbReference type="Proteomes" id="UP000298138">
    <property type="component" value="Unassembled WGS sequence"/>
</dbReference>
<keyword evidence="2" id="KW-1185">Reference proteome</keyword>
<dbReference type="InParanoid" id="A0A4S2N1E1"/>
<gene>
    <name evidence="1" type="ORF">EX30DRAFT_394009</name>
</gene>
<sequence length="432" mass="50411">MKPARYIPPEIWDHITSFLWDEECHKPVPHRRPTALYNLCLTSRYLYGIAIRYLYGGFYAASDTITLFMRTIHLVPKYRVYLKRLMIGIDLGLDDPDHNINVNGPKLVRSIAREFGISWKSELGEQLQSSHWKIGLLIMIFYLAPNLESIWFPVKGPDDRPWSTIFNSWFSTVGAHKSSAPLALSSLRNIDYRCIGNMARRQPPLQEHDIEEYPYIPIIPPLLQLPNLKKLSLQAALMPHPHSYPADRFSSLEKLYIATSVWSAAGLEAMLKRTPKLKVLALDLYSHDVTSFNYSNRVEQLGKAVWVVRDTLEGLVLHSEKSEFSQAQEYWDYMCGFRKFKKLRALRVTSSCWRMPEPEGDEWDKKALKCRFFTESVKLFPASLESFSYKRSRLKEEFWMMQKDPGSGKWFKKKRNTDRWVHLDYETLASKS</sequence>
<evidence type="ECO:0000313" key="2">
    <source>
        <dbReference type="Proteomes" id="UP000298138"/>
    </source>
</evidence>
<reference evidence="1 2" key="1">
    <citation type="submission" date="2019-04" db="EMBL/GenBank/DDBJ databases">
        <title>Comparative genomics and transcriptomics to analyze fruiting body development in filamentous ascomycetes.</title>
        <authorList>
            <consortium name="DOE Joint Genome Institute"/>
            <person name="Lutkenhaus R."/>
            <person name="Traeger S."/>
            <person name="Breuer J."/>
            <person name="Kuo A."/>
            <person name="Lipzen A."/>
            <person name="Pangilinan J."/>
            <person name="Dilworth D."/>
            <person name="Sandor L."/>
            <person name="Poggeler S."/>
            <person name="Barry K."/>
            <person name="Grigoriev I.V."/>
            <person name="Nowrousian M."/>
        </authorList>
    </citation>
    <scope>NUCLEOTIDE SEQUENCE [LARGE SCALE GENOMIC DNA]</scope>
    <source>
        <strain evidence="1 2">CBS 389.68</strain>
    </source>
</reference>
<accession>A0A4S2N1E1</accession>
<dbReference type="AlphaFoldDB" id="A0A4S2N1E1"/>
<organism evidence="1 2">
    <name type="scientific">Ascodesmis nigricans</name>
    <dbReference type="NCBI Taxonomy" id="341454"/>
    <lineage>
        <taxon>Eukaryota</taxon>
        <taxon>Fungi</taxon>
        <taxon>Dikarya</taxon>
        <taxon>Ascomycota</taxon>
        <taxon>Pezizomycotina</taxon>
        <taxon>Pezizomycetes</taxon>
        <taxon>Pezizales</taxon>
        <taxon>Ascodesmidaceae</taxon>
        <taxon>Ascodesmis</taxon>
    </lineage>
</organism>
<dbReference type="EMBL" id="ML220114">
    <property type="protein sequence ID" value="TGZ82734.1"/>
    <property type="molecule type" value="Genomic_DNA"/>
</dbReference>
<protein>
    <submittedName>
        <fullName evidence="1">Uncharacterized protein</fullName>
    </submittedName>
</protein>
<name>A0A4S2N1E1_9PEZI</name>